<organism evidence="6 7">
    <name type="scientific">Clarias magur</name>
    <name type="common">Asian catfish</name>
    <name type="synonym">Macropteronotus magur</name>
    <dbReference type="NCBI Taxonomy" id="1594786"/>
    <lineage>
        <taxon>Eukaryota</taxon>
        <taxon>Metazoa</taxon>
        <taxon>Chordata</taxon>
        <taxon>Craniata</taxon>
        <taxon>Vertebrata</taxon>
        <taxon>Euteleostomi</taxon>
        <taxon>Actinopterygii</taxon>
        <taxon>Neopterygii</taxon>
        <taxon>Teleostei</taxon>
        <taxon>Ostariophysi</taxon>
        <taxon>Siluriformes</taxon>
        <taxon>Clariidae</taxon>
        <taxon>Clarias</taxon>
    </lineage>
</organism>
<dbReference type="Proteomes" id="UP000727407">
    <property type="component" value="Unassembled WGS sequence"/>
</dbReference>
<evidence type="ECO:0000256" key="2">
    <source>
        <dbReference type="ARBA" id="ARBA00022553"/>
    </source>
</evidence>
<dbReference type="PANTHER" id="PTHR14514">
    <property type="entry name" value="PKA ANCHORING PROTEIN"/>
    <property type="match status" value="1"/>
</dbReference>
<feature type="region of interest" description="Disordered" evidence="5">
    <location>
        <begin position="127"/>
        <end position="148"/>
    </location>
</feature>
<evidence type="ECO:0000256" key="4">
    <source>
        <dbReference type="ARBA" id="ARBA00023136"/>
    </source>
</evidence>
<evidence type="ECO:0000313" key="6">
    <source>
        <dbReference type="EMBL" id="KAF5879781.1"/>
    </source>
</evidence>
<keyword evidence="7" id="KW-1185">Reference proteome</keyword>
<feature type="region of interest" description="Disordered" evidence="5">
    <location>
        <begin position="25"/>
        <end position="84"/>
    </location>
</feature>
<gene>
    <name evidence="6" type="primary">syne2</name>
    <name evidence="6" type="ORF">DAT39_023717</name>
</gene>
<dbReference type="AlphaFoldDB" id="A0A8J4SZ55"/>
<keyword evidence="3" id="KW-0677">Repeat</keyword>
<feature type="non-terminal residue" evidence="6">
    <location>
        <position position="1"/>
    </location>
</feature>
<keyword evidence="4" id="KW-0472">Membrane</keyword>
<dbReference type="OrthoDB" id="18853at2759"/>
<name>A0A8J4SZ55_CLAMG</name>
<feature type="compositionally biased region" description="Low complexity" evidence="5">
    <location>
        <begin position="64"/>
        <end position="74"/>
    </location>
</feature>
<sequence>MKIRVSNSLSKLGHHLSDLQFQSQTLQSQPQLQVLQKPQLPGKEQPQQQSITLVTPPPLAPARPQGAAQLQPQTQQPPRPQNRAEVPFQVQIQSQTQLHIEGLQKPQLPEQEQHQQQTLTQAKLPALAPERPPSPAPQQPQTQYQERPQNRAEALFQVQIPSQTLQTPSQVQGLQKTQFPVPEERQQHLVARVKPPPQDQACLQACSEAEALAKTKFEDAKRCLQEHILEAINIFKGKKATQKQQSFDLLKEFLKAVQGMGTFRTPSQLQDLELFTQSVRTQWEACFSASSSLVPAEQQLEALKQLCASLSPEDANRLAQVQLGESETTLAAIQCPSSGDQDMTPTDAGVLVEQIQTSQQKPALLQKSVEISTEIFPVSAQQPKTVEKKAILKQISTEEDRYRSSRFALQAQLNRNEQNMLGDRPSGSASATDLQRRLRELKDETECLWSEYEAQCSQCSQVNERAMEQDRAEITVKYREQRAQLQR</sequence>
<feature type="compositionally biased region" description="Low complexity" evidence="5">
    <location>
        <begin position="25"/>
        <end position="41"/>
    </location>
</feature>
<proteinExistence type="predicted"/>
<comment type="subcellular location">
    <subcellularLocation>
        <location evidence="1">Endomembrane system</location>
    </subcellularLocation>
</comment>
<evidence type="ECO:0000256" key="5">
    <source>
        <dbReference type="SAM" id="MobiDB-lite"/>
    </source>
</evidence>
<protein>
    <submittedName>
        <fullName evidence="6">Nesprin-2 isoform X2</fullName>
    </submittedName>
</protein>
<accession>A0A8J4SZ55</accession>
<dbReference type="EMBL" id="QNUK01002940">
    <property type="protein sequence ID" value="KAF5879781.1"/>
    <property type="molecule type" value="Genomic_DNA"/>
</dbReference>
<comment type="caution">
    <text evidence="6">The sequence shown here is derived from an EMBL/GenBank/DDBJ whole genome shotgun (WGS) entry which is preliminary data.</text>
</comment>
<keyword evidence="2" id="KW-0597">Phosphoprotein</keyword>
<evidence type="ECO:0000313" key="7">
    <source>
        <dbReference type="Proteomes" id="UP000727407"/>
    </source>
</evidence>
<reference evidence="6" key="1">
    <citation type="submission" date="2020-07" db="EMBL/GenBank/DDBJ databases">
        <title>Clarias magur genome sequencing, assembly and annotation.</title>
        <authorList>
            <person name="Kushwaha B."/>
            <person name="Kumar R."/>
            <person name="Das P."/>
            <person name="Joshi C.G."/>
            <person name="Kumar D."/>
            <person name="Nagpure N.S."/>
            <person name="Pandey M."/>
            <person name="Agarwal S."/>
            <person name="Srivastava S."/>
            <person name="Singh M."/>
            <person name="Sahoo L."/>
            <person name="Jayasankar P."/>
            <person name="Meher P.K."/>
            <person name="Koringa P.G."/>
            <person name="Iquebal M.A."/>
            <person name="Das S.P."/>
            <person name="Bit A."/>
            <person name="Patnaik S."/>
            <person name="Patel N."/>
            <person name="Shah T.M."/>
            <person name="Hinsu A."/>
            <person name="Jena J.K."/>
        </authorList>
    </citation>
    <scope>NUCLEOTIDE SEQUENCE</scope>
    <source>
        <strain evidence="6">CIFAMagur01</strain>
        <tissue evidence="6">Testis</tissue>
    </source>
</reference>
<dbReference type="PANTHER" id="PTHR14514:SF4">
    <property type="entry name" value="NESPRIN-2"/>
    <property type="match status" value="1"/>
</dbReference>
<evidence type="ECO:0000256" key="1">
    <source>
        <dbReference type="ARBA" id="ARBA00004308"/>
    </source>
</evidence>
<evidence type="ECO:0000256" key="3">
    <source>
        <dbReference type="ARBA" id="ARBA00022737"/>
    </source>
</evidence>